<reference evidence="3" key="1">
    <citation type="submission" date="2022-12" db="EMBL/GenBank/DDBJ databases">
        <authorList>
            <person name="Alioto T."/>
            <person name="Alioto T."/>
            <person name="Gomez Garrido J."/>
        </authorList>
    </citation>
    <scope>NUCLEOTIDE SEQUENCE</scope>
</reference>
<dbReference type="GO" id="GO:0031433">
    <property type="term" value="F:telethonin binding"/>
    <property type="evidence" value="ECO:0007669"/>
    <property type="project" value="TreeGrafter"/>
</dbReference>
<dbReference type="GO" id="GO:0051373">
    <property type="term" value="F:FATZ binding"/>
    <property type="evidence" value="ECO:0007669"/>
    <property type="project" value="TreeGrafter"/>
</dbReference>
<comment type="similarity">
    <text evidence="1">Belongs to the myozenin family.</text>
</comment>
<evidence type="ECO:0000313" key="3">
    <source>
        <dbReference type="EMBL" id="CAI5766762.1"/>
    </source>
</evidence>
<sequence>MFPLLHSDHSREPRTRVQTIMGELTDGEALVELDLGKKVSIPQDLMMEELSLPINKGSRLYQKRQRRVQNFVLEHPSGYRIISNASGGGGGSSHADYDGVGMSEGQSIHNADGKENYQTGLHEAASGKATPPKVPKKTNKVLRMSKALNPNAIAPGYSGPLTGVPPEKFNRTAIPKGYQSPWREFLSSEDYQIDHETRLPEPPRKVNSFDIRSFNRTPTPFGGPLLNDVILGYEMNEAPTDMSSLELMLNRPSFNRAPRGWIQAMPESEDL</sequence>
<accession>A0AA35P053</accession>
<dbReference type="InterPro" id="IPR008438">
    <property type="entry name" value="MYOZ"/>
</dbReference>
<gene>
    <name evidence="3" type="ORF">PODLI_1B038130</name>
</gene>
<proteinExistence type="inferred from homology"/>
<keyword evidence="2" id="KW-0597">Phosphoprotein</keyword>
<keyword evidence="4" id="KW-1185">Reference proteome</keyword>
<evidence type="ECO:0000313" key="4">
    <source>
        <dbReference type="Proteomes" id="UP001178461"/>
    </source>
</evidence>
<evidence type="ECO:0000256" key="2">
    <source>
        <dbReference type="ARBA" id="ARBA00022553"/>
    </source>
</evidence>
<organism evidence="3 4">
    <name type="scientific">Podarcis lilfordi</name>
    <name type="common">Lilford's wall lizard</name>
    <dbReference type="NCBI Taxonomy" id="74358"/>
    <lineage>
        <taxon>Eukaryota</taxon>
        <taxon>Metazoa</taxon>
        <taxon>Chordata</taxon>
        <taxon>Craniata</taxon>
        <taxon>Vertebrata</taxon>
        <taxon>Euteleostomi</taxon>
        <taxon>Lepidosauria</taxon>
        <taxon>Squamata</taxon>
        <taxon>Bifurcata</taxon>
        <taxon>Unidentata</taxon>
        <taxon>Episquamata</taxon>
        <taxon>Laterata</taxon>
        <taxon>Lacertibaenia</taxon>
        <taxon>Lacertidae</taxon>
        <taxon>Podarcis</taxon>
    </lineage>
</organism>
<dbReference type="EMBL" id="OX395127">
    <property type="protein sequence ID" value="CAI5766762.1"/>
    <property type="molecule type" value="Genomic_DNA"/>
</dbReference>
<dbReference type="PANTHER" id="PTHR15941">
    <property type="entry name" value="MYOZENIN"/>
    <property type="match status" value="1"/>
</dbReference>
<dbReference type="Pfam" id="PF05556">
    <property type="entry name" value="Calsarcin"/>
    <property type="match status" value="1"/>
</dbReference>
<dbReference type="AlphaFoldDB" id="A0AA35P053"/>
<dbReference type="Proteomes" id="UP001178461">
    <property type="component" value="Chromosome 2"/>
</dbReference>
<dbReference type="GO" id="GO:0003779">
    <property type="term" value="F:actin binding"/>
    <property type="evidence" value="ECO:0007669"/>
    <property type="project" value="TreeGrafter"/>
</dbReference>
<dbReference type="GO" id="GO:0030018">
    <property type="term" value="C:Z disc"/>
    <property type="evidence" value="ECO:0007669"/>
    <property type="project" value="InterPro"/>
</dbReference>
<name>A0AA35P053_9SAUR</name>
<dbReference type="GO" id="GO:0015629">
    <property type="term" value="C:actin cytoskeleton"/>
    <property type="evidence" value="ECO:0007669"/>
    <property type="project" value="TreeGrafter"/>
</dbReference>
<dbReference type="PANTHER" id="PTHR15941:SF15">
    <property type="entry name" value="MYOZENIN-3"/>
    <property type="match status" value="1"/>
</dbReference>
<evidence type="ECO:0000256" key="1">
    <source>
        <dbReference type="ARBA" id="ARBA00009126"/>
    </source>
</evidence>
<protein>
    <submittedName>
        <fullName evidence="3">Myozenin 3</fullName>
    </submittedName>
</protein>